<dbReference type="AlphaFoldDB" id="A0AAT9GLH8"/>
<evidence type="ECO:0000259" key="2">
    <source>
        <dbReference type="Pfam" id="PF13239"/>
    </source>
</evidence>
<keyword evidence="1" id="KW-1133">Transmembrane helix</keyword>
<reference evidence="3" key="1">
    <citation type="submission" date="2024-02" db="EMBL/GenBank/DDBJ databases">
        <title>Sediminibacterium planktonica sp. nov. and Sediminibacterium longus sp. nov., isolated from surface lake and river water.</title>
        <authorList>
            <person name="Watanabe K."/>
            <person name="Takemine S."/>
            <person name="Ishii Y."/>
            <person name="Ogata Y."/>
            <person name="Shindo C."/>
            <person name="Suda W."/>
        </authorList>
    </citation>
    <scope>NUCLEOTIDE SEQUENCE</scope>
    <source>
        <strain evidence="3">KACHI17</strain>
    </source>
</reference>
<name>A0AAT9GLH8_9BACT</name>
<dbReference type="EMBL" id="AP029612">
    <property type="protein sequence ID" value="BFG71555.1"/>
    <property type="molecule type" value="Genomic_DNA"/>
</dbReference>
<sequence length="92" mass="10948">MNNEQRDEQLWQIAKARAGFKWALFSYLIVNAFLVVVWFFTSGIGSYFWPIWVMLGWGVGLAFQYFHAYHGTKFLTAAEEYEKLKQREENKK</sequence>
<keyword evidence="1" id="KW-0472">Membrane</keyword>
<protein>
    <recommendedName>
        <fullName evidence="2">2TM domain-containing protein</fullName>
    </recommendedName>
</protein>
<proteinExistence type="predicted"/>
<gene>
    <name evidence="3" type="ORF">KACHI17_24360</name>
</gene>
<accession>A0AAT9GLH8</accession>
<dbReference type="RefSeq" id="WP_353549181.1">
    <property type="nucleotide sequence ID" value="NZ_AP029612.1"/>
</dbReference>
<evidence type="ECO:0000313" key="3">
    <source>
        <dbReference type="EMBL" id="BFG71555.1"/>
    </source>
</evidence>
<evidence type="ECO:0000256" key="1">
    <source>
        <dbReference type="SAM" id="Phobius"/>
    </source>
</evidence>
<dbReference type="Pfam" id="PF13239">
    <property type="entry name" value="2TM"/>
    <property type="match status" value="1"/>
</dbReference>
<feature type="transmembrane region" description="Helical" evidence="1">
    <location>
        <begin position="47"/>
        <end position="66"/>
    </location>
</feature>
<feature type="transmembrane region" description="Helical" evidence="1">
    <location>
        <begin position="20"/>
        <end position="41"/>
    </location>
</feature>
<feature type="domain" description="2TM" evidence="2">
    <location>
        <begin position="15"/>
        <end position="88"/>
    </location>
</feature>
<dbReference type="InterPro" id="IPR025698">
    <property type="entry name" value="2TM_dom"/>
</dbReference>
<keyword evidence="1" id="KW-0812">Transmembrane</keyword>
<organism evidence="3">
    <name type="scientific">Sediminibacterium sp. KACHI17</name>
    <dbReference type="NCBI Taxonomy" id="1751071"/>
    <lineage>
        <taxon>Bacteria</taxon>
        <taxon>Pseudomonadati</taxon>
        <taxon>Bacteroidota</taxon>
        <taxon>Chitinophagia</taxon>
        <taxon>Chitinophagales</taxon>
        <taxon>Chitinophagaceae</taxon>
        <taxon>Sediminibacterium</taxon>
    </lineage>
</organism>